<dbReference type="SMART" id="SM01381">
    <property type="entry name" value="7TM_GPCR_Srsx"/>
    <property type="match status" value="1"/>
</dbReference>
<feature type="domain" description="G-protein coupled receptors family 1 profile" evidence="6">
    <location>
        <begin position="53"/>
        <end position="325"/>
    </location>
</feature>
<dbReference type="OrthoDB" id="5836978at2759"/>
<evidence type="ECO:0000256" key="5">
    <source>
        <dbReference type="SAM" id="Phobius"/>
    </source>
</evidence>
<dbReference type="GO" id="GO:0004930">
    <property type="term" value="F:G protein-coupled receptor activity"/>
    <property type="evidence" value="ECO:0007669"/>
    <property type="project" value="InterPro"/>
</dbReference>
<evidence type="ECO:0000256" key="3">
    <source>
        <dbReference type="ARBA" id="ARBA00022989"/>
    </source>
</evidence>
<dbReference type="EMBL" id="CAJEWN010000239">
    <property type="protein sequence ID" value="CAD2174606.1"/>
    <property type="molecule type" value="Genomic_DNA"/>
</dbReference>
<dbReference type="GO" id="GO:0016020">
    <property type="term" value="C:membrane"/>
    <property type="evidence" value="ECO:0007669"/>
    <property type="project" value="UniProtKB-SubCell"/>
</dbReference>
<reference evidence="7 8" key="1">
    <citation type="submission" date="2020-08" db="EMBL/GenBank/DDBJ databases">
        <authorList>
            <person name="Koutsovoulos G."/>
            <person name="Danchin GJ E."/>
        </authorList>
    </citation>
    <scope>NUCLEOTIDE SEQUENCE [LARGE SCALE GENOMIC DNA]</scope>
</reference>
<feature type="transmembrane region" description="Helical" evidence="5">
    <location>
        <begin position="155"/>
        <end position="178"/>
    </location>
</feature>
<evidence type="ECO:0000256" key="2">
    <source>
        <dbReference type="ARBA" id="ARBA00022692"/>
    </source>
</evidence>
<feature type="transmembrane region" description="Helical" evidence="5">
    <location>
        <begin position="114"/>
        <end position="135"/>
    </location>
</feature>
<organism evidence="7 8">
    <name type="scientific">Meloidogyne enterolobii</name>
    <name type="common">Root-knot nematode worm</name>
    <name type="synonym">Meloidogyne mayaguensis</name>
    <dbReference type="NCBI Taxonomy" id="390850"/>
    <lineage>
        <taxon>Eukaryota</taxon>
        <taxon>Metazoa</taxon>
        <taxon>Ecdysozoa</taxon>
        <taxon>Nematoda</taxon>
        <taxon>Chromadorea</taxon>
        <taxon>Rhabditida</taxon>
        <taxon>Tylenchina</taxon>
        <taxon>Tylenchomorpha</taxon>
        <taxon>Tylenchoidea</taxon>
        <taxon>Meloidogynidae</taxon>
        <taxon>Meloidogyninae</taxon>
        <taxon>Meloidogyne</taxon>
    </lineage>
</organism>
<name>A0A6V7VI23_MELEN</name>
<gene>
    <name evidence="7" type="ORF">MENT_LOCUS26288</name>
</gene>
<sequence>MNNNNNNNTISLQFLQTSTPKYFSYQKNILEQLDSSLFINLIRYGIAANAIGTNAFILYLFIRFRSLRSTQCNLFIAANAAVELIIGFGTALRGSFQLYVLANSIMKFSHSLCVWIGAPLTGGFAANQITILMLALDRLAAVARPLKYGNKNKSLVFGSLFLSVAVFVGAIWLSLWGIDDSQSSSTQCSMGINAGPLFSVIWSLFAQSSTLLVFGLYISMLVMFYMQTGKLNVYSRHKYSICSVNLWSMPRSESQQLNIQQRQQRRLTISVALILLLYTISWALPTAIWFAFNILDHEDRTRINYVTFLQGFLTPFGAGINLYIYLWKHAEIRNSAVSTIPWLKNILREEMINPVPSSLLKRSGSSLGIERNQSDNRRTFEMRFSFIARNSKIRTPFLTNTQQNISLILKGNSSQFDNTNNESVARHMRI</sequence>
<accession>A0A6V7VI23</accession>
<feature type="transmembrane region" description="Helical" evidence="5">
    <location>
        <begin position="303"/>
        <end position="326"/>
    </location>
</feature>
<proteinExistence type="predicted"/>
<comment type="subcellular location">
    <subcellularLocation>
        <location evidence="1">Membrane</location>
    </subcellularLocation>
</comment>
<dbReference type="InterPro" id="IPR017452">
    <property type="entry name" value="GPCR_Rhodpsn_7TM"/>
</dbReference>
<dbReference type="Gene3D" id="1.20.1070.10">
    <property type="entry name" value="Rhodopsin 7-helix transmembrane proteins"/>
    <property type="match status" value="1"/>
</dbReference>
<feature type="transmembrane region" description="Helical" evidence="5">
    <location>
        <begin position="74"/>
        <end position="94"/>
    </location>
</feature>
<keyword evidence="3 5" id="KW-1133">Transmembrane helix</keyword>
<feature type="transmembrane region" description="Helical" evidence="5">
    <location>
        <begin position="198"/>
        <end position="226"/>
    </location>
</feature>
<evidence type="ECO:0000313" key="7">
    <source>
        <dbReference type="EMBL" id="CAD2174606.1"/>
    </source>
</evidence>
<dbReference type="Proteomes" id="UP000580250">
    <property type="component" value="Unassembled WGS sequence"/>
</dbReference>
<comment type="caution">
    <text evidence="7">The sequence shown here is derived from an EMBL/GenBank/DDBJ whole genome shotgun (WGS) entry which is preliminary data.</text>
</comment>
<dbReference type="CDD" id="cd00637">
    <property type="entry name" value="7tm_classA_rhodopsin-like"/>
    <property type="match status" value="1"/>
</dbReference>
<protein>
    <recommendedName>
        <fullName evidence="6">G-protein coupled receptors family 1 profile domain-containing protein</fullName>
    </recommendedName>
</protein>
<feature type="transmembrane region" description="Helical" evidence="5">
    <location>
        <begin position="41"/>
        <end position="62"/>
    </location>
</feature>
<keyword evidence="2 5" id="KW-0812">Transmembrane</keyword>
<dbReference type="AlphaFoldDB" id="A0A6V7VI23"/>
<keyword evidence="4 5" id="KW-0472">Membrane</keyword>
<evidence type="ECO:0000259" key="6">
    <source>
        <dbReference type="PROSITE" id="PS50262"/>
    </source>
</evidence>
<feature type="transmembrane region" description="Helical" evidence="5">
    <location>
        <begin position="267"/>
        <end position="291"/>
    </location>
</feature>
<dbReference type="InterPro" id="IPR000276">
    <property type="entry name" value="GPCR_Rhodpsn"/>
</dbReference>
<dbReference type="SUPFAM" id="SSF81321">
    <property type="entry name" value="Family A G protein-coupled receptor-like"/>
    <property type="match status" value="1"/>
</dbReference>
<evidence type="ECO:0000313" key="8">
    <source>
        <dbReference type="Proteomes" id="UP000580250"/>
    </source>
</evidence>
<dbReference type="InterPro" id="IPR019424">
    <property type="entry name" value="7TM_GPCR_Srsx"/>
</dbReference>
<dbReference type="Pfam" id="PF10320">
    <property type="entry name" value="7TM_GPCR_Srsx"/>
    <property type="match status" value="1"/>
</dbReference>
<dbReference type="InterPro" id="IPR047130">
    <property type="entry name" value="7TM_GPCR_Srsx_nematod"/>
</dbReference>
<dbReference type="PANTHER" id="PTHR23360">
    <property type="entry name" value="G-PROTEIN COUPLED RECEPTORS FAMILY 1 PROFILE DOMAIN-CONTAINING PROTEIN-RELATED"/>
    <property type="match status" value="1"/>
</dbReference>
<evidence type="ECO:0000256" key="4">
    <source>
        <dbReference type="ARBA" id="ARBA00023136"/>
    </source>
</evidence>
<evidence type="ECO:0000256" key="1">
    <source>
        <dbReference type="ARBA" id="ARBA00004370"/>
    </source>
</evidence>
<dbReference type="PROSITE" id="PS50262">
    <property type="entry name" value="G_PROTEIN_RECEP_F1_2"/>
    <property type="match status" value="1"/>
</dbReference>